<dbReference type="EMBL" id="GDKF01001372">
    <property type="protein sequence ID" value="JAT77250.1"/>
    <property type="molecule type" value="Transcribed_RNA"/>
</dbReference>
<feature type="compositionally biased region" description="Acidic residues" evidence="1">
    <location>
        <begin position="56"/>
        <end position="89"/>
    </location>
</feature>
<dbReference type="PANTHER" id="PTHR13271">
    <property type="entry name" value="UNCHARACTERIZED PUTATIVE METHYLTRANSFERASE"/>
    <property type="match status" value="1"/>
</dbReference>
<accession>A0A1D2ADH4</accession>
<dbReference type="SUPFAM" id="SSF82199">
    <property type="entry name" value="SET domain"/>
    <property type="match status" value="2"/>
</dbReference>
<feature type="region of interest" description="Disordered" evidence="1">
    <location>
        <begin position="54"/>
        <end position="129"/>
    </location>
</feature>
<dbReference type="InterPro" id="IPR046341">
    <property type="entry name" value="SET_dom_sf"/>
</dbReference>
<evidence type="ECO:0000313" key="2">
    <source>
        <dbReference type="EMBL" id="JAT77250.1"/>
    </source>
</evidence>
<dbReference type="Gene3D" id="3.90.1410.10">
    <property type="entry name" value="set domain protein methyltransferase, domain 1"/>
    <property type="match status" value="2"/>
</dbReference>
<proteinExistence type="predicted"/>
<feature type="compositionally biased region" description="Low complexity" evidence="1">
    <location>
        <begin position="90"/>
        <end position="107"/>
    </location>
</feature>
<gene>
    <name evidence="2" type="ORF">g.37317</name>
</gene>
<protein>
    <recommendedName>
        <fullName evidence="3">SET domain-containing protein</fullName>
    </recommendedName>
</protein>
<organism evidence="2">
    <name type="scientific">Auxenochlorella protothecoides</name>
    <name type="common">Green microalga</name>
    <name type="synonym">Chlorella protothecoides</name>
    <dbReference type="NCBI Taxonomy" id="3075"/>
    <lineage>
        <taxon>Eukaryota</taxon>
        <taxon>Viridiplantae</taxon>
        <taxon>Chlorophyta</taxon>
        <taxon>core chlorophytes</taxon>
        <taxon>Trebouxiophyceae</taxon>
        <taxon>Chlorellales</taxon>
        <taxon>Chlorellaceae</taxon>
        <taxon>Auxenochlorella</taxon>
    </lineage>
</organism>
<sequence>MNYSFPAFQAAASLVASRAFKVDDAVGDAMVPLADVFNHKASVVALSDQYAVYEGGEGEDSSDDSDSDADEEEVQEGEDTEDAEGDEEGAASGSEAASESLGSSEASGSGGEGSGSPGASPGAGTMLTSQLMPPSFLADAEPELHGLRSANGLSLALEICIVDDEEGAALRILTASPIGEGREVHNTYGELGNRDLLEKYGFTLPENPHDSVTLELEALWAWGAARHGAREWEARRAFLDANTPWLRRRRYAAVLVHPNGHMPAWCIAAVWLTAAQRDPALPMWEDAKAALGPEVHEALLADPSATMSVLEGALREAAPPDFAEALRALAEPKLQRVLAGSPATDNLDSEVADFEGGRLSDRKTARLTSGQLRASELAILRPLVQTQLQ</sequence>
<name>A0A1D2ADH4_AUXPR</name>
<dbReference type="GO" id="GO:0016279">
    <property type="term" value="F:protein-lysine N-methyltransferase activity"/>
    <property type="evidence" value="ECO:0007669"/>
    <property type="project" value="TreeGrafter"/>
</dbReference>
<reference evidence="2" key="1">
    <citation type="submission" date="2015-08" db="EMBL/GenBank/DDBJ databases">
        <authorList>
            <person name="Babu N.S."/>
            <person name="Beckwith C.J."/>
            <person name="Beseler K.G."/>
            <person name="Brison A."/>
            <person name="Carone J.V."/>
            <person name="Caskin T.P."/>
            <person name="Diamond M."/>
            <person name="Durham M.E."/>
            <person name="Foxe J.M."/>
            <person name="Go M."/>
            <person name="Henderson B.A."/>
            <person name="Jones I.B."/>
            <person name="McGettigan J.A."/>
            <person name="Micheletti S.J."/>
            <person name="Nasrallah M.E."/>
            <person name="Ortiz D."/>
            <person name="Piller C.R."/>
            <person name="Privatt S.R."/>
            <person name="Schneider S.L."/>
            <person name="Sharp S."/>
            <person name="Smith T.C."/>
            <person name="Stanton J.D."/>
            <person name="Ullery H.E."/>
            <person name="Wilson R.J."/>
            <person name="Serrano M.G."/>
            <person name="Buck G."/>
            <person name="Lee V."/>
            <person name="Wang Y."/>
            <person name="Carvalho R."/>
            <person name="Voegtly L."/>
            <person name="Shi R."/>
            <person name="Duckworth R."/>
            <person name="Johnson A."/>
            <person name="Loviza R."/>
            <person name="Walstead R."/>
            <person name="Shah Z."/>
            <person name="Kiflezghi M."/>
            <person name="Wade K."/>
            <person name="Ball S.L."/>
            <person name="Bradley K.W."/>
            <person name="Asai D.J."/>
            <person name="Bowman C.A."/>
            <person name="Russell D.A."/>
            <person name="Pope W.H."/>
            <person name="Jacobs-Sera D."/>
            <person name="Hendrix R.W."/>
            <person name="Hatfull G.F."/>
        </authorList>
    </citation>
    <scope>NUCLEOTIDE SEQUENCE</scope>
</reference>
<evidence type="ECO:0008006" key="3">
    <source>
        <dbReference type="Google" id="ProtNLM"/>
    </source>
</evidence>
<dbReference type="PANTHER" id="PTHR13271:SF145">
    <property type="entry name" value="SET DOMAIN-CONTAINING PROTEIN"/>
    <property type="match status" value="1"/>
</dbReference>
<dbReference type="AlphaFoldDB" id="A0A1D2ADH4"/>
<evidence type="ECO:0000256" key="1">
    <source>
        <dbReference type="SAM" id="MobiDB-lite"/>
    </source>
</evidence>
<dbReference type="InterPro" id="IPR050600">
    <property type="entry name" value="SETD3_SETD6_MTase"/>
</dbReference>